<protein>
    <submittedName>
        <fullName evidence="2">DUF456 domain-containing protein</fullName>
    </submittedName>
</protein>
<dbReference type="Proteomes" id="UP001500141">
    <property type="component" value="Unassembled WGS sequence"/>
</dbReference>
<dbReference type="Pfam" id="PF04306">
    <property type="entry name" value="DUF456"/>
    <property type="match status" value="1"/>
</dbReference>
<dbReference type="InterPro" id="IPR007403">
    <property type="entry name" value="DUF456"/>
</dbReference>
<accession>A0ABP8ZRX7</accession>
<name>A0ABP8ZRX7_9FLAO</name>
<keyword evidence="1" id="KW-0472">Membrane</keyword>
<dbReference type="PANTHER" id="PTHR39165:SF1">
    <property type="entry name" value="DUF456 DOMAIN-CONTAINING PROTEIN"/>
    <property type="match status" value="1"/>
</dbReference>
<keyword evidence="3" id="KW-1185">Reference proteome</keyword>
<evidence type="ECO:0000313" key="2">
    <source>
        <dbReference type="EMBL" id="GAA4763243.1"/>
    </source>
</evidence>
<evidence type="ECO:0000256" key="1">
    <source>
        <dbReference type="SAM" id="Phobius"/>
    </source>
</evidence>
<gene>
    <name evidence="2" type="ORF">GCM10023230_10870</name>
</gene>
<dbReference type="PANTHER" id="PTHR39165">
    <property type="entry name" value="IG HYPOTHETICAL 17883"/>
    <property type="match status" value="1"/>
</dbReference>
<feature type="transmembrane region" description="Helical" evidence="1">
    <location>
        <begin position="48"/>
        <end position="68"/>
    </location>
</feature>
<evidence type="ECO:0000313" key="3">
    <source>
        <dbReference type="Proteomes" id="UP001500141"/>
    </source>
</evidence>
<organism evidence="2 3">
    <name type="scientific">Flavobacterium hankyongi</name>
    <dbReference type="NCBI Taxonomy" id="1176532"/>
    <lineage>
        <taxon>Bacteria</taxon>
        <taxon>Pseudomonadati</taxon>
        <taxon>Bacteroidota</taxon>
        <taxon>Flavobacteriia</taxon>
        <taxon>Flavobacteriales</taxon>
        <taxon>Flavobacteriaceae</taxon>
        <taxon>Flavobacterium</taxon>
    </lineage>
</organism>
<dbReference type="RefSeq" id="WP_264543753.1">
    <property type="nucleotide sequence ID" value="NZ_BAABIP010000007.1"/>
</dbReference>
<reference evidence="3" key="1">
    <citation type="journal article" date="2019" name="Int. J. Syst. Evol. Microbiol.">
        <title>The Global Catalogue of Microorganisms (GCM) 10K type strain sequencing project: providing services to taxonomists for standard genome sequencing and annotation.</title>
        <authorList>
            <consortium name="The Broad Institute Genomics Platform"/>
            <consortium name="The Broad Institute Genome Sequencing Center for Infectious Disease"/>
            <person name="Wu L."/>
            <person name="Ma J."/>
        </authorList>
    </citation>
    <scope>NUCLEOTIDE SEQUENCE [LARGE SCALE GENOMIC DNA]</scope>
    <source>
        <strain evidence="3">JCM 18198</strain>
    </source>
</reference>
<comment type="caution">
    <text evidence="2">The sequence shown here is derived from an EMBL/GenBank/DDBJ whole genome shotgun (WGS) entry which is preliminary data.</text>
</comment>
<keyword evidence="1" id="KW-1133">Transmembrane helix</keyword>
<sequence>MDILLLILGFICVVVGIFGSFLPALPGPGLSWLGLLLLYLTNAVPNNYWVLGITLLITLVILILDYVIPAKGTKKFGGSKYGIWGTNIGLLIGLFFIPIPFGFVLGAFLGAFLGEMLYDKEDHKRALKAATGSFLGFLVSSFMKFVVCMIFLGTFLYVSWSNRHFLF</sequence>
<dbReference type="EMBL" id="BAABIP010000007">
    <property type="protein sequence ID" value="GAA4763243.1"/>
    <property type="molecule type" value="Genomic_DNA"/>
</dbReference>
<keyword evidence="1" id="KW-0812">Transmembrane</keyword>
<feature type="transmembrane region" description="Helical" evidence="1">
    <location>
        <begin position="88"/>
        <end position="114"/>
    </location>
</feature>
<feature type="transmembrane region" description="Helical" evidence="1">
    <location>
        <begin position="134"/>
        <end position="158"/>
    </location>
</feature>
<proteinExistence type="predicted"/>